<accession>W0RKB7</accession>
<proteinExistence type="predicted"/>
<dbReference type="CDD" id="cd02440">
    <property type="entry name" value="AdoMet_MTases"/>
    <property type="match status" value="1"/>
</dbReference>
<keyword evidence="1 5" id="KW-0489">Methyltransferase</keyword>
<sequence>MATQAVSPPTTAPAPPARPNAFWSDLSDRFLRHAGLRRGMRVLDVGTGVGDLAILAARLVGPTGYVVGIDRDPTALAVARRRVDGAGLPHVELRLADLLAFADTLRPDLGAFDAVIGRFVLDRIADPVAALREIASLARPGGVVAFQEYDFTAAIAADAVWPPVPSFIAALDRMVHALDASGADTTIGCKLRRYFESAGLPEPLVTASAYIQGGPDSTMYDMIADVTRSLLPAIERAGLGTAAEIDVDTLAARLRAAMTAADASARSPDLVAAWCTLPSR</sequence>
<evidence type="ECO:0000256" key="1">
    <source>
        <dbReference type="ARBA" id="ARBA00022603"/>
    </source>
</evidence>
<evidence type="ECO:0000313" key="5">
    <source>
        <dbReference type="EMBL" id="AHG91191.1"/>
    </source>
</evidence>
<dbReference type="PANTHER" id="PTHR43464">
    <property type="entry name" value="METHYLTRANSFERASE"/>
    <property type="match status" value="1"/>
</dbReference>
<dbReference type="STRING" id="861299.J421_3654"/>
<dbReference type="Pfam" id="PF13847">
    <property type="entry name" value="Methyltransf_31"/>
    <property type="match status" value="1"/>
</dbReference>
<dbReference type="AlphaFoldDB" id="W0RKB7"/>
<dbReference type="InterPro" id="IPR029063">
    <property type="entry name" value="SAM-dependent_MTases_sf"/>
</dbReference>
<dbReference type="Gene3D" id="3.40.50.150">
    <property type="entry name" value="Vaccinia Virus protein VP39"/>
    <property type="match status" value="1"/>
</dbReference>
<name>W0RKB7_9BACT</name>
<dbReference type="eggNOG" id="COG2226">
    <property type="taxonomic scope" value="Bacteria"/>
</dbReference>
<evidence type="ECO:0000259" key="4">
    <source>
        <dbReference type="Pfam" id="PF13847"/>
    </source>
</evidence>
<feature type="domain" description="Methyltransferase" evidence="4">
    <location>
        <begin position="38"/>
        <end position="151"/>
    </location>
</feature>
<evidence type="ECO:0000313" key="6">
    <source>
        <dbReference type="Proteomes" id="UP000019151"/>
    </source>
</evidence>
<dbReference type="KEGG" id="gba:J421_3654"/>
<evidence type="ECO:0000256" key="3">
    <source>
        <dbReference type="ARBA" id="ARBA00022691"/>
    </source>
</evidence>
<dbReference type="GO" id="GO:0008168">
    <property type="term" value="F:methyltransferase activity"/>
    <property type="evidence" value="ECO:0007669"/>
    <property type="project" value="UniProtKB-KW"/>
</dbReference>
<dbReference type="GO" id="GO:0032259">
    <property type="term" value="P:methylation"/>
    <property type="evidence" value="ECO:0007669"/>
    <property type="project" value="UniProtKB-KW"/>
</dbReference>
<dbReference type="Proteomes" id="UP000019151">
    <property type="component" value="Chromosome"/>
</dbReference>
<dbReference type="OrthoDB" id="9791837at2"/>
<dbReference type="RefSeq" id="WP_025412645.1">
    <property type="nucleotide sequence ID" value="NZ_CP007128.1"/>
</dbReference>
<reference evidence="5 6" key="1">
    <citation type="journal article" date="2014" name="Genome Announc.">
        <title>Genome Sequence and Methylome of Soil Bacterium Gemmatirosa kalamazoonensis KBS708T, a Member of the Rarely Cultivated Gemmatimonadetes Phylum.</title>
        <authorList>
            <person name="Debruyn J.M."/>
            <person name="Radosevich M."/>
            <person name="Wommack K.E."/>
            <person name="Polson S.W."/>
            <person name="Hauser L.J."/>
            <person name="Fawaz M.N."/>
            <person name="Korlach J."/>
            <person name="Tsai Y.C."/>
        </authorList>
    </citation>
    <scope>NUCLEOTIDE SEQUENCE [LARGE SCALE GENOMIC DNA]</scope>
    <source>
        <strain evidence="5 6">KBS708</strain>
    </source>
</reference>
<dbReference type="SUPFAM" id="SSF53335">
    <property type="entry name" value="S-adenosyl-L-methionine-dependent methyltransferases"/>
    <property type="match status" value="1"/>
</dbReference>
<organism evidence="5 6">
    <name type="scientific">Gemmatirosa kalamazoonensis</name>
    <dbReference type="NCBI Taxonomy" id="861299"/>
    <lineage>
        <taxon>Bacteria</taxon>
        <taxon>Pseudomonadati</taxon>
        <taxon>Gemmatimonadota</taxon>
        <taxon>Gemmatimonadia</taxon>
        <taxon>Gemmatimonadales</taxon>
        <taxon>Gemmatimonadaceae</taxon>
        <taxon>Gemmatirosa</taxon>
    </lineage>
</organism>
<dbReference type="HOGENOM" id="CLU_062440_0_0_0"/>
<gene>
    <name evidence="5" type="ORF">J421_3654</name>
</gene>
<evidence type="ECO:0000256" key="2">
    <source>
        <dbReference type="ARBA" id="ARBA00022679"/>
    </source>
</evidence>
<dbReference type="EMBL" id="CP007128">
    <property type="protein sequence ID" value="AHG91191.1"/>
    <property type="molecule type" value="Genomic_DNA"/>
</dbReference>
<dbReference type="InterPro" id="IPR025714">
    <property type="entry name" value="Methyltranfer_dom"/>
</dbReference>
<keyword evidence="2 5" id="KW-0808">Transferase</keyword>
<dbReference type="PANTHER" id="PTHR43464:SF19">
    <property type="entry name" value="UBIQUINONE BIOSYNTHESIS O-METHYLTRANSFERASE, MITOCHONDRIAL"/>
    <property type="match status" value="1"/>
</dbReference>
<keyword evidence="6" id="KW-1185">Reference proteome</keyword>
<protein>
    <submittedName>
        <fullName evidence="5">Methyltransferase type 11</fullName>
    </submittedName>
</protein>
<keyword evidence="3" id="KW-0949">S-adenosyl-L-methionine</keyword>
<dbReference type="InParanoid" id="W0RKB7"/>